<comment type="caution">
    <text evidence="1">The sequence shown here is derived from an EMBL/GenBank/DDBJ whole genome shotgun (WGS) entry which is preliminary data.</text>
</comment>
<sequence length="300" mass="35016">MHQQKLYAAFWSATVPDFPSNFDIQDFSLDKDIEFGRVRTNSNTTLDSTLPYESTSIKEKKKIVSLSFGANFMKSAPKDHNLKVPVLRHDFQLDEWTAVARIIRKRYEISGYWPISILPYLSPAEIHIVKNAISDFQSTYQEDLLEFLDSHFCRKSLAQLELIQQPRYIIDCFRGRASTFRKIKRECVSYLTRYIKKLDGEKLKAFLRFCTGFDVLLNMKTTVEFIDVDGYTISPIAHDHTCGKILKIPSTYELLRIILQSEKCIRPFKRYTKQIQTPFSKEIVYINIHQIQECPMPTVS</sequence>
<name>A0ABQ9EEL4_TEGGR</name>
<evidence type="ECO:0000313" key="2">
    <source>
        <dbReference type="Proteomes" id="UP001217089"/>
    </source>
</evidence>
<proteinExistence type="predicted"/>
<organism evidence="1 2">
    <name type="scientific">Tegillarca granosa</name>
    <name type="common">Malaysian cockle</name>
    <name type="synonym">Anadara granosa</name>
    <dbReference type="NCBI Taxonomy" id="220873"/>
    <lineage>
        <taxon>Eukaryota</taxon>
        <taxon>Metazoa</taxon>
        <taxon>Spiralia</taxon>
        <taxon>Lophotrochozoa</taxon>
        <taxon>Mollusca</taxon>
        <taxon>Bivalvia</taxon>
        <taxon>Autobranchia</taxon>
        <taxon>Pteriomorphia</taxon>
        <taxon>Arcoida</taxon>
        <taxon>Arcoidea</taxon>
        <taxon>Arcidae</taxon>
        <taxon>Tegillarca</taxon>
    </lineage>
</organism>
<keyword evidence="2" id="KW-1185">Reference proteome</keyword>
<dbReference type="InterPro" id="IPR035983">
    <property type="entry name" value="Hect_E3_ubiquitin_ligase"/>
</dbReference>
<protein>
    <submittedName>
        <fullName evidence="1">Uncharacterized protein</fullName>
    </submittedName>
</protein>
<dbReference type="EMBL" id="JARBDR010000918">
    <property type="protein sequence ID" value="KAJ8302291.1"/>
    <property type="molecule type" value="Genomic_DNA"/>
</dbReference>
<reference evidence="1 2" key="1">
    <citation type="submission" date="2022-12" db="EMBL/GenBank/DDBJ databases">
        <title>Chromosome-level genome of Tegillarca granosa.</title>
        <authorList>
            <person name="Kim J."/>
        </authorList>
    </citation>
    <scope>NUCLEOTIDE SEQUENCE [LARGE SCALE GENOMIC DNA]</scope>
    <source>
        <strain evidence="1">Teg-2019</strain>
        <tissue evidence="1">Adductor muscle</tissue>
    </source>
</reference>
<evidence type="ECO:0000313" key="1">
    <source>
        <dbReference type="EMBL" id="KAJ8302291.1"/>
    </source>
</evidence>
<dbReference type="SUPFAM" id="SSF56204">
    <property type="entry name" value="Hect, E3 ligase catalytic domain"/>
    <property type="match status" value="1"/>
</dbReference>
<gene>
    <name evidence="1" type="ORF">KUTeg_021278</name>
</gene>
<dbReference type="Proteomes" id="UP001217089">
    <property type="component" value="Unassembled WGS sequence"/>
</dbReference>
<accession>A0ABQ9EEL4</accession>